<feature type="compositionally biased region" description="Polar residues" evidence="8">
    <location>
        <begin position="263"/>
        <end position="284"/>
    </location>
</feature>
<keyword evidence="5 7" id="KW-0833">Ubl conjugation pathway</keyword>
<dbReference type="CDD" id="cd14291">
    <property type="entry name" value="UBA1_NUB1_like"/>
    <property type="match status" value="1"/>
</dbReference>
<feature type="compositionally biased region" description="Polar residues" evidence="8">
    <location>
        <begin position="1435"/>
        <end position="1462"/>
    </location>
</feature>
<feature type="compositionally biased region" description="Polar residues" evidence="8">
    <location>
        <begin position="2749"/>
        <end position="2762"/>
    </location>
</feature>
<dbReference type="GO" id="GO:0005737">
    <property type="term" value="C:cytoplasm"/>
    <property type="evidence" value="ECO:0007669"/>
    <property type="project" value="TreeGrafter"/>
</dbReference>
<feature type="compositionally biased region" description="Polar residues" evidence="8">
    <location>
        <begin position="2539"/>
        <end position="2549"/>
    </location>
</feature>
<dbReference type="Pfam" id="PF06012">
    <property type="entry name" value="DUF908"/>
    <property type="match status" value="1"/>
</dbReference>
<feature type="region of interest" description="Disordered" evidence="8">
    <location>
        <begin position="2749"/>
        <end position="2768"/>
    </location>
</feature>
<dbReference type="SUPFAM" id="SSF48371">
    <property type="entry name" value="ARM repeat"/>
    <property type="match status" value="2"/>
</dbReference>
<gene>
    <name evidence="11" type="ORF">FFLO_00302</name>
</gene>
<comment type="similarity">
    <text evidence="6">Belongs to the UPL family. TOM1/PTR1 subfamily.</text>
</comment>
<feature type="compositionally biased region" description="Acidic residues" evidence="8">
    <location>
        <begin position="2216"/>
        <end position="2227"/>
    </location>
</feature>
<dbReference type="InterPro" id="IPR010309">
    <property type="entry name" value="E3_Ub_ligase_DUF908"/>
</dbReference>
<keyword evidence="4" id="KW-0808">Transferase</keyword>
<feature type="domain" description="HECT" evidence="10">
    <location>
        <begin position="3350"/>
        <end position="3706"/>
    </location>
</feature>
<evidence type="ECO:0000256" key="6">
    <source>
        <dbReference type="ARBA" id="ARBA00034494"/>
    </source>
</evidence>
<dbReference type="Gene3D" id="1.10.8.10">
    <property type="entry name" value="DNA helicase RuvA subunit, C-terminal domain"/>
    <property type="match status" value="1"/>
</dbReference>
<evidence type="ECO:0000256" key="4">
    <source>
        <dbReference type="ARBA" id="ARBA00022679"/>
    </source>
</evidence>
<dbReference type="InterPro" id="IPR011989">
    <property type="entry name" value="ARM-like"/>
</dbReference>
<dbReference type="SMART" id="SM00119">
    <property type="entry name" value="HECTc"/>
    <property type="match status" value="1"/>
</dbReference>
<evidence type="ECO:0000313" key="12">
    <source>
        <dbReference type="Proteomes" id="UP000812966"/>
    </source>
</evidence>
<dbReference type="FunFam" id="3.30.2160.10:FF:000001">
    <property type="entry name" value="E3 ubiquitin-protein ligase NEDD4-like"/>
    <property type="match status" value="1"/>
</dbReference>
<comment type="catalytic activity">
    <reaction evidence="1">
        <text>S-ubiquitinyl-[E2 ubiquitin-conjugating enzyme]-L-cysteine + [acceptor protein]-L-lysine = [E2 ubiquitin-conjugating enzyme]-L-cysteine + N(6)-ubiquitinyl-[acceptor protein]-L-lysine.</text>
        <dbReference type="EC" id="2.3.2.26"/>
    </reaction>
</comment>
<protein>
    <recommendedName>
        <fullName evidence="3">HECT-type E3 ubiquitin transferase</fullName>
        <ecNumber evidence="3">2.3.2.26</ecNumber>
    </recommendedName>
</protein>
<feature type="region of interest" description="Disordered" evidence="8">
    <location>
        <begin position="2505"/>
        <end position="2562"/>
    </location>
</feature>
<dbReference type="SUPFAM" id="SSF46934">
    <property type="entry name" value="UBA-like"/>
    <property type="match status" value="1"/>
</dbReference>
<evidence type="ECO:0000256" key="3">
    <source>
        <dbReference type="ARBA" id="ARBA00012485"/>
    </source>
</evidence>
<dbReference type="PROSITE" id="PS50237">
    <property type="entry name" value="HECT"/>
    <property type="match status" value="1"/>
</dbReference>
<dbReference type="Gene3D" id="1.25.10.10">
    <property type="entry name" value="Leucine-rich Repeat Variant"/>
    <property type="match status" value="1"/>
</dbReference>
<evidence type="ECO:0000313" key="11">
    <source>
        <dbReference type="EMBL" id="KAG7575483.1"/>
    </source>
</evidence>
<dbReference type="Gene3D" id="3.30.2410.10">
    <property type="entry name" value="Hect, E3 ligase catalytic domain"/>
    <property type="match status" value="1"/>
</dbReference>
<feature type="region of interest" description="Disordered" evidence="8">
    <location>
        <begin position="1434"/>
        <end position="1462"/>
    </location>
</feature>
<dbReference type="Proteomes" id="UP000812966">
    <property type="component" value="Unassembled WGS sequence"/>
</dbReference>
<dbReference type="InterPro" id="IPR000569">
    <property type="entry name" value="HECT_dom"/>
</dbReference>
<evidence type="ECO:0000256" key="1">
    <source>
        <dbReference type="ARBA" id="ARBA00000885"/>
    </source>
</evidence>
<feature type="domain" description="UBA" evidence="9">
    <location>
        <begin position="1368"/>
        <end position="1408"/>
    </location>
</feature>
<name>A0A8K0JSN9_9TREE</name>
<feature type="region of interest" description="Disordered" evidence="8">
    <location>
        <begin position="1775"/>
        <end position="1801"/>
    </location>
</feature>
<feature type="compositionally biased region" description="Basic and acidic residues" evidence="8">
    <location>
        <begin position="2505"/>
        <end position="2536"/>
    </location>
</feature>
<evidence type="ECO:0000256" key="7">
    <source>
        <dbReference type="PROSITE-ProRule" id="PRU00104"/>
    </source>
</evidence>
<evidence type="ECO:0000256" key="8">
    <source>
        <dbReference type="SAM" id="MobiDB-lite"/>
    </source>
</evidence>
<dbReference type="UniPathway" id="UPA00143"/>
<dbReference type="InterPro" id="IPR050409">
    <property type="entry name" value="E3_ubiq-protein_ligase"/>
</dbReference>
<evidence type="ECO:0000256" key="2">
    <source>
        <dbReference type="ARBA" id="ARBA00004906"/>
    </source>
</evidence>
<sequence length="3706" mass="407170">MKVKRLNTKKAGVLHPDLAGLINKIKDCEDEKLHQLLKELLPHNTPWQYPRGDMHHWVPVLDKFDAIYEAKISQYNVDTVQSQDFAEEDKQLLLEILRVEKLVMDNATSRKIFASYDRLCELMSTSDLDVLQAVLALLHRPAQQYSNVTSFELNENATIQGRLLMLTTAGGSWGRLKENGWGLLQLAQAVDKKGGSSDSEGSINLPDSFFHIQAQFYRPTQISASGEPQSSSAPPDTKELVQPTSELRLGSQEQRLTSPPAANKTSESSNPFETPTKQASSSNPAHKGRVATLAGAEPSTPQPAQGPSSPGAGTVTKTPWSHAFTNQDGLTKLSLFSGAFADLAKSGKWTPHQVLAELLKEHPELQGNDMKDVHFEILSRLECMMAVAAPEGKLTAEKKRHIAQLLAIRLTAMSIYIHVVNEDVAQTELFLHEPTIIGQLAELVQPSSRVGDSIVTAALLVDDACLRYRTKCSEVFSSLNANVAHGILMTFFRDLIKRLSTDEDVPYPLVDATLAFFSLAIVSPTHGSMLIGAGIIPTLIELIKDTNPAHGGYVARAIGLMDTIIYTNPNVFGLFCNAGGLEVLNSRITVELDKWLSPSMMEESVSESELLRRTVPLKLMFRSIHRLMQSGGTTEGLRNLIDSELPKSLLRTLQNTDKLGAPVLAIAINITATFVHNEPTSLPIIQEMKLPEAMYDALENNKYPSYEVISTIPYALGALCLNQAGMDFVLSRPQLIRLLVNSPTNPAYRDVLKERDNAAYLGSSLDELARHHPPLKAVLHEALFDMLRTLATMGQKARWAAINKVADYRLLPDAAQSGAGEPLLEAKAALEMPPAEEDTEMHMDVVLWLSSQLMSGLFHNPHLAKDFLAQGGLELVLDLYRLPCLVSQFSTTDTANHMQEVFRNLAEADLTKVLEGIVSAVKAAMVDNPALEWHATGVDTAATTRLLHPGNAEELEQANMVFRKMVSLNNLLGLLSSLYSTVGFAHGKVATAFLMALGAASSSTLIADMGKLHRAAIWQNIWLKVKQSPAKPTPQAITQIRTVEENLLSPAVEYSSSDLATALVSPADVSADVSRRLNEASETPTSGESQALPENYISLKYLFSRIPLQLTTFFQGVIKMLLFRRIEPVHRVHSVPTADQLATMLVAHLNHSSGSDFDVLSVAGRAAVVALVSAMLYEGWTASVSMQTMLLIAFQKKGGITAISQLLTSQVTAMGPNPLIETPLFKKDMAALLRVLAGLKVMFDLVKTLVSAVPLLESPQTTILTTKDKELDQEDYFSPFEFLIKIRLDLADPIWQAFSAKWLESCPSPITQIVTKAALCLIEPLPGSQVIAASASPTSSTGGLSTSLAALGFPTSRASASAPATDVRPDPTYVDMLTQMGFTRNAAEISLRRTNNIFPSAAYYIVQHGHQLAATAPAEGENGIDGQVDTPMAVESSTSANPEAQSSDAVSDQSITPASTSRKVAAKAVAEGRKAHLEQRRKLYRRDLPARAIRLVEVHNDLVFEFAQALLEDVSSVVAVMDSIRNLPPDESNRDAKLQARLRLFAVIAHQPTFGTKVTSEKSLQVIESLRTLPNAIEAPRPAWVSAKLLAVDCLLMWGESIKAPPAEGTEATTDIMTGPKYDEARRESLEYATKLLLQRDLNEDELLAVLRTLVLLTRDKSSCQLFLDNSGLPGLFQAVLATPAKRRHSAMAFATIICRHLIEDEAVLETCIEREINQWFARPRNTAAHAKHFVSNLRSVALRDPAIFLKVAIADCEILEPEPRGGMHQIALKKKSQDAQAMTSEDKTKPEQVPETEAMQVDDPFQAPVDSTVATGSPLEQVMNYLINEIFSIHKTQTSSGDSTAMTSENKQSSENQLSAVLLVLTELLGSYNESKVAMVQPSRKTGKDAASANKMRSPVLQVLLNNYVCNIVFDADVTRASGDKVTDAQKARMNVSNWAGAVIVALCSDATGSNAIKDASSTIVTIRKTVMDTIAKAIKEISTATDPLNLRYGRLWALSELCYRLLTARPTVQPKGQDDSSLHIAKIMLEKGFVPMLTTAMAEIDLTYPQVKNLITAIVQPLEYLTKISMKMARPDKAKPTNEEVSDDESMTTDSESEDEDMEDDEASTDAPDMYRNSSLGMFGGEMDDYLEDSDGMGDDDEEDDLDHYEEVEGMDDESENGTEPSDSESDEELEHWDAHMEDEDHIEGEDAFPDDDENVDQGQEDQYGIFDDGAVDIVDEDDAEGYAGDEVYLEDEMEEDEQSERSSRSDYDEEELDALDTVVVDPLSANTNTGPTLNWGWGQPVRTQSREDTQQQHRNHRSLQNTMSLMEDIGPFHRSHPPQAPVASVTSHPLLQQEGVANPAQNPRGRGHRHYPGGALGDILQSIEHLTGGSQGPDGHRALETLLDQLGGRTPELIRIEYREGGRAGDIFDIPINSGHRFGSSRRSREPAPVDVEAFSSIPLPTINRWQEEESLMSSYDSGARLQNLTGWIVNALLPAARETQKKINERIEEIRREAEARLKKEEEEKAEKEAEAERQRLQQEADERERLAQEPPSQTGESNVQDVEMGAATESADEAPAVRITVMIHGAEVDITDTGIDPEFLEALPEDMRADVVSQHLRDNRAAETQNQPSVSTEISPEFLDALPPEIRAEVIQQEAIEAARRNAEARGGAGQGLPNAGAAQQLMRGLPDIGDLQNFLANLDPRIRNIANMEQQHEAILRNLPQQARDDVEALSNIDPVFAQQFRDELARLRSGAFALRNRLQGSGHQHRGSQTGAPHKKAPRETIQLLDKPGIAALVRLLFFPEINKKDRLLKVLSNLCENTKSRSDVISMLLSVLQDDSGDLSYVDKQSAAKATKGALSTPKATPKKKGASDAMTSSAAMLAGLQSDSIPTFVAQRAFEALSHIATNNELVLLYFLTEQDMPIVSTKSSKKGKGREKQTAAAYPIAALLKLLDRQSLFRSPGMAETLTALLATLTKPLSQLSSVKPAKSASDKPENMQTVSDAAESSTTTNAAPDTEEAPIENAAPENSGTEVPSGEQSGDPAGDALSDSAGLLKSPPNIAEDVLKLVPNVLTFGECSSRTFSSTLSLIQNLTHIPSAKEIISAQLQDQAQRLGDLLSKDLEQLHRDLLEAEKAESEREVPVGNFSPASSAQTKLLRVLKTIDYIYAPKDGHNHATWDASVVTAIAEGTKTLDAEEERIQGIFDSMHLAPLWDVLGKCLTVVERKDSLINIATVLLPLVESLMVVSKYGSAKAAATRTRAGSVALSPMSPREIPEEDAFVVFTSRHRKVLNTMVRNNPSLMSGSFSLLILNPRVLEFDNKRNWFMQQLRKKPSRDVGGHLHLNIRREHIFEDSYKAFFNKSGDTLKYGKLNIKFSGEEGVDAGGVTREWYSSLAQSIFNPGYCLFEPCAADEGTYQLSQHSWVNGDHLDYFRFIGKVIADAHRSQRLLDAYFSRAFYKQILGRKVDVRDLESVDPEYHKSLVWMLNNDITGVIELDFSLETEEFGAKKVIDLKEGGSNIPVTEENKGEYVRLVVEHRLETSIQKQAKAFLGGFYEIIPRKLISVFDPDQLELLISGVSQIDVDELKNATQLHGWKHSDAEVTWFWRALRSFSQEEKAKFLMFVTSSSRVPLGGFTQLQGSSGIQPFQIHKVRGIVCSTERLQLIQFPATLQLYRENVLPSAATCFNELLLPSFPSYEDLRHKLLTAISEGAGHFGLA</sequence>
<dbReference type="EC" id="2.3.2.26" evidence="3"/>
<dbReference type="CDD" id="cd00078">
    <property type="entry name" value="HECTc"/>
    <property type="match status" value="1"/>
</dbReference>
<feature type="compositionally biased region" description="Acidic residues" evidence="8">
    <location>
        <begin position="2234"/>
        <end position="2245"/>
    </location>
</feature>
<dbReference type="Pfam" id="PF00632">
    <property type="entry name" value="HECT"/>
    <property type="match status" value="1"/>
</dbReference>
<dbReference type="InterPro" id="IPR009060">
    <property type="entry name" value="UBA-like_sf"/>
</dbReference>
<dbReference type="InterPro" id="IPR010314">
    <property type="entry name" value="E3_Ub_ligase_DUF913"/>
</dbReference>
<dbReference type="FunFam" id="3.90.1750.10:FF:000003">
    <property type="entry name" value="E3 ubiquitin-protein ligase UPL1"/>
    <property type="match status" value="1"/>
</dbReference>
<evidence type="ECO:0000259" key="10">
    <source>
        <dbReference type="PROSITE" id="PS50237"/>
    </source>
</evidence>
<dbReference type="InterPro" id="IPR015940">
    <property type="entry name" value="UBA"/>
</dbReference>
<accession>A0A8K0JSN9</accession>
<feature type="region of interest" description="Disordered" evidence="8">
    <location>
        <begin position="2971"/>
        <end position="3043"/>
    </location>
</feature>
<dbReference type="GO" id="GO:0000209">
    <property type="term" value="P:protein polyubiquitination"/>
    <property type="evidence" value="ECO:0007669"/>
    <property type="project" value="TreeGrafter"/>
</dbReference>
<feature type="compositionally biased region" description="Polar residues" evidence="8">
    <location>
        <begin position="3018"/>
        <end position="3027"/>
    </location>
</feature>
<comment type="pathway">
    <text evidence="2">Protein modification; protein ubiquitination.</text>
</comment>
<reference evidence="11" key="1">
    <citation type="submission" date="2020-04" db="EMBL/GenBank/DDBJ databases">
        <title>Analysis of mating type loci in Filobasidium floriforme.</title>
        <authorList>
            <person name="Nowrousian M."/>
        </authorList>
    </citation>
    <scope>NUCLEOTIDE SEQUENCE</scope>
    <source>
        <strain evidence="11">CBS 6242</strain>
    </source>
</reference>
<feature type="compositionally biased region" description="Acidic residues" evidence="8">
    <location>
        <begin position="2086"/>
        <end position="2110"/>
    </location>
</feature>
<dbReference type="GO" id="GO:0061630">
    <property type="term" value="F:ubiquitin protein ligase activity"/>
    <property type="evidence" value="ECO:0007669"/>
    <property type="project" value="UniProtKB-EC"/>
</dbReference>
<feature type="region of interest" description="Disordered" evidence="8">
    <location>
        <begin position="246"/>
        <end position="320"/>
    </location>
</feature>
<dbReference type="InterPro" id="IPR035983">
    <property type="entry name" value="Hect_E3_ubiquitin_ligase"/>
</dbReference>
<dbReference type="InterPro" id="IPR025527">
    <property type="entry name" value="HUWE1/Rev1_UBM"/>
</dbReference>
<dbReference type="GO" id="GO:0006511">
    <property type="term" value="P:ubiquitin-dependent protein catabolic process"/>
    <property type="evidence" value="ECO:0007669"/>
    <property type="project" value="TreeGrafter"/>
</dbReference>
<dbReference type="SUPFAM" id="SSF56204">
    <property type="entry name" value="Hect, E3 ligase catalytic domain"/>
    <property type="match status" value="1"/>
</dbReference>
<feature type="region of interest" description="Disordered" evidence="8">
    <location>
        <begin position="2271"/>
        <end position="2300"/>
    </location>
</feature>
<proteinExistence type="inferred from homology"/>
<organism evidence="11 12">
    <name type="scientific">Filobasidium floriforme</name>
    <dbReference type="NCBI Taxonomy" id="5210"/>
    <lineage>
        <taxon>Eukaryota</taxon>
        <taxon>Fungi</taxon>
        <taxon>Dikarya</taxon>
        <taxon>Basidiomycota</taxon>
        <taxon>Agaricomycotina</taxon>
        <taxon>Tremellomycetes</taxon>
        <taxon>Filobasidiales</taxon>
        <taxon>Filobasidiaceae</taxon>
        <taxon>Filobasidium</taxon>
    </lineage>
</organism>
<feature type="compositionally biased region" description="Polar residues" evidence="8">
    <location>
        <begin position="2985"/>
        <end position="3002"/>
    </location>
</feature>
<dbReference type="Gene3D" id="3.90.1750.10">
    <property type="entry name" value="Hect, E3 ligase catalytic domains"/>
    <property type="match status" value="1"/>
</dbReference>
<feature type="region of interest" description="Disordered" evidence="8">
    <location>
        <begin position="2075"/>
        <end position="2257"/>
    </location>
</feature>
<keyword evidence="12" id="KW-1185">Reference proteome</keyword>
<feature type="active site" description="Glycyl thioester intermediate" evidence="7">
    <location>
        <position position="3673"/>
    </location>
</feature>
<dbReference type="Gene3D" id="3.30.2160.10">
    <property type="entry name" value="Hect, E3 ligase catalytic domain"/>
    <property type="match status" value="1"/>
</dbReference>
<dbReference type="Pfam" id="PF06025">
    <property type="entry name" value="DUF913"/>
    <property type="match status" value="1"/>
</dbReference>
<evidence type="ECO:0000259" key="9">
    <source>
        <dbReference type="PROSITE" id="PS50030"/>
    </source>
</evidence>
<comment type="caution">
    <text evidence="11">The sequence shown here is derived from an EMBL/GenBank/DDBJ whole genome shotgun (WGS) entry which is preliminary data.</text>
</comment>
<dbReference type="Pfam" id="PF14377">
    <property type="entry name" value="UBM"/>
    <property type="match status" value="3"/>
</dbReference>
<feature type="compositionally biased region" description="Acidic residues" evidence="8">
    <location>
        <begin position="2128"/>
        <end position="2206"/>
    </location>
</feature>
<dbReference type="GO" id="GO:0005634">
    <property type="term" value="C:nucleus"/>
    <property type="evidence" value="ECO:0007669"/>
    <property type="project" value="TreeGrafter"/>
</dbReference>
<dbReference type="EMBL" id="JABELV010000003">
    <property type="protein sequence ID" value="KAG7575483.1"/>
    <property type="molecule type" value="Genomic_DNA"/>
</dbReference>
<dbReference type="InterPro" id="IPR016024">
    <property type="entry name" value="ARM-type_fold"/>
</dbReference>
<evidence type="ECO:0000256" key="5">
    <source>
        <dbReference type="ARBA" id="ARBA00022786"/>
    </source>
</evidence>
<feature type="compositionally biased region" description="Basic and acidic residues" evidence="8">
    <location>
        <begin position="2075"/>
        <end position="2084"/>
    </location>
</feature>
<dbReference type="PANTHER" id="PTHR11254">
    <property type="entry name" value="HECT DOMAIN UBIQUITIN-PROTEIN LIGASE"/>
    <property type="match status" value="1"/>
</dbReference>
<dbReference type="PANTHER" id="PTHR11254:SF67">
    <property type="entry name" value="E3 UBIQUITIN-PROTEIN LIGASE HUWE1"/>
    <property type="match status" value="1"/>
</dbReference>
<dbReference type="PROSITE" id="PS50030">
    <property type="entry name" value="UBA"/>
    <property type="match status" value="1"/>
</dbReference>